<name>A0A7M2RJZ5_9FIRM</name>
<dbReference type="RefSeq" id="WP_193736970.1">
    <property type="nucleotide sequence ID" value="NZ_CP063304.1"/>
</dbReference>
<dbReference type="GO" id="GO:0008270">
    <property type="term" value="F:zinc ion binding"/>
    <property type="evidence" value="ECO:0007669"/>
    <property type="project" value="UniProtKB-UniRule"/>
</dbReference>
<dbReference type="EMBL" id="CP063304">
    <property type="protein sequence ID" value="QOV20656.1"/>
    <property type="molecule type" value="Genomic_DNA"/>
</dbReference>
<dbReference type="HAMAP" id="MF_00009">
    <property type="entry name" value="Endoribonucl_YbeY"/>
    <property type="match status" value="1"/>
</dbReference>
<evidence type="ECO:0000256" key="1">
    <source>
        <dbReference type="ARBA" id="ARBA00010875"/>
    </source>
</evidence>
<organism evidence="10 11">
    <name type="scientific">Blautia liquoris</name>
    <dbReference type="NCBI Taxonomy" id="2779518"/>
    <lineage>
        <taxon>Bacteria</taxon>
        <taxon>Bacillati</taxon>
        <taxon>Bacillota</taxon>
        <taxon>Clostridia</taxon>
        <taxon>Lachnospirales</taxon>
        <taxon>Lachnospiraceae</taxon>
        <taxon>Blautia</taxon>
    </lineage>
</organism>
<keyword evidence="9" id="KW-0963">Cytoplasm</keyword>
<comment type="function">
    <text evidence="9">Single strand-specific metallo-endoribonuclease involved in late-stage 70S ribosome quality control and in maturation of the 3' terminus of the 16S rRNA.</text>
</comment>
<dbReference type="Gene3D" id="3.40.390.30">
    <property type="entry name" value="Metalloproteases ('zincins'), catalytic domain"/>
    <property type="match status" value="1"/>
</dbReference>
<dbReference type="AlphaFoldDB" id="A0A7M2RJZ5"/>
<accession>A0A7M2RJZ5</accession>
<comment type="cofactor">
    <cofactor evidence="9">
        <name>Zn(2+)</name>
        <dbReference type="ChEBI" id="CHEBI:29105"/>
    </cofactor>
    <text evidence="9">Binds 1 zinc ion.</text>
</comment>
<dbReference type="GO" id="GO:0006364">
    <property type="term" value="P:rRNA processing"/>
    <property type="evidence" value="ECO:0007669"/>
    <property type="project" value="UniProtKB-UniRule"/>
</dbReference>
<dbReference type="SUPFAM" id="SSF55486">
    <property type="entry name" value="Metalloproteases ('zincins'), catalytic domain"/>
    <property type="match status" value="1"/>
</dbReference>
<comment type="subcellular location">
    <subcellularLocation>
        <location evidence="9">Cytoplasm</location>
    </subcellularLocation>
</comment>
<keyword evidence="11" id="KW-1185">Reference proteome</keyword>
<keyword evidence="3 9" id="KW-0698">rRNA processing</keyword>
<feature type="binding site" evidence="9">
    <location>
        <position position="132"/>
    </location>
    <ligand>
        <name>Zn(2+)</name>
        <dbReference type="ChEBI" id="CHEBI:29105"/>
        <note>catalytic</note>
    </ligand>
</feature>
<comment type="similarity">
    <text evidence="1 9">Belongs to the endoribonuclease YbeY family.</text>
</comment>
<dbReference type="InterPro" id="IPR020549">
    <property type="entry name" value="YbeY_CS"/>
</dbReference>
<evidence type="ECO:0000256" key="3">
    <source>
        <dbReference type="ARBA" id="ARBA00022552"/>
    </source>
</evidence>
<evidence type="ECO:0000256" key="9">
    <source>
        <dbReference type="HAMAP-Rule" id="MF_00009"/>
    </source>
</evidence>
<evidence type="ECO:0000256" key="6">
    <source>
        <dbReference type="ARBA" id="ARBA00022759"/>
    </source>
</evidence>
<feature type="binding site" evidence="9">
    <location>
        <position position="142"/>
    </location>
    <ligand>
        <name>Zn(2+)</name>
        <dbReference type="ChEBI" id="CHEBI:29105"/>
        <note>catalytic</note>
    </ligand>
</feature>
<evidence type="ECO:0000256" key="5">
    <source>
        <dbReference type="ARBA" id="ARBA00022723"/>
    </source>
</evidence>
<dbReference type="Proteomes" id="UP000593601">
    <property type="component" value="Chromosome"/>
</dbReference>
<keyword evidence="2 9" id="KW-0690">Ribosome biogenesis</keyword>
<dbReference type="EC" id="3.1.-.-" evidence="9"/>
<dbReference type="InterPro" id="IPR002036">
    <property type="entry name" value="YbeY"/>
</dbReference>
<dbReference type="PROSITE" id="PS01306">
    <property type="entry name" value="UPF0054"/>
    <property type="match status" value="1"/>
</dbReference>
<evidence type="ECO:0000256" key="8">
    <source>
        <dbReference type="ARBA" id="ARBA00022833"/>
    </source>
</evidence>
<feature type="binding site" evidence="9">
    <location>
        <position position="136"/>
    </location>
    <ligand>
        <name>Zn(2+)</name>
        <dbReference type="ChEBI" id="CHEBI:29105"/>
        <note>catalytic</note>
    </ligand>
</feature>
<evidence type="ECO:0000256" key="2">
    <source>
        <dbReference type="ARBA" id="ARBA00022517"/>
    </source>
</evidence>
<dbReference type="GO" id="GO:0004222">
    <property type="term" value="F:metalloendopeptidase activity"/>
    <property type="evidence" value="ECO:0007669"/>
    <property type="project" value="InterPro"/>
</dbReference>
<gene>
    <name evidence="9 10" type="primary">ybeY</name>
    <name evidence="10" type="ORF">INP51_06905</name>
</gene>
<evidence type="ECO:0000313" key="11">
    <source>
        <dbReference type="Proteomes" id="UP000593601"/>
    </source>
</evidence>
<keyword evidence="8 9" id="KW-0862">Zinc</keyword>
<keyword evidence="4 9" id="KW-0540">Nuclease</keyword>
<evidence type="ECO:0000256" key="7">
    <source>
        <dbReference type="ARBA" id="ARBA00022801"/>
    </source>
</evidence>
<dbReference type="PANTHER" id="PTHR46986">
    <property type="entry name" value="ENDORIBONUCLEASE YBEY, CHLOROPLASTIC"/>
    <property type="match status" value="1"/>
</dbReference>
<keyword evidence="5 9" id="KW-0479">Metal-binding</keyword>
<dbReference type="InterPro" id="IPR023091">
    <property type="entry name" value="MetalPrtase_cat_dom_sf_prd"/>
</dbReference>
<evidence type="ECO:0000256" key="4">
    <source>
        <dbReference type="ARBA" id="ARBA00022722"/>
    </source>
</evidence>
<keyword evidence="7 9" id="KW-0378">Hydrolase</keyword>
<sequence length="176" mass="20430">MTLQLENEQEVELPFDYEKLAKTVIGEVLETEKCPYECEISMTLSDDQNIRRINKEFRQLDKPTDVLSFPLVDFINPADYDILEADGWEEYFNPETGEMMLGDIVISVERAVKQAEEYGHSLKREFAFLTVHSMLHLLGYDHMEPEEAKVMERKQAAVLDNLDIRREEGQLPGDID</sequence>
<proteinExistence type="inferred from homology"/>
<evidence type="ECO:0000313" key="10">
    <source>
        <dbReference type="EMBL" id="QOV20656.1"/>
    </source>
</evidence>
<keyword evidence="6 9" id="KW-0255">Endonuclease</keyword>
<protein>
    <recommendedName>
        <fullName evidence="9">Endoribonuclease YbeY</fullName>
        <ecNumber evidence="9">3.1.-.-</ecNumber>
    </recommendedName>
</protein>
<dbReference type="GO" id="GO:0005737">
    <property type="term" value="C:cytoplasm"/>
    <property type="evidence" value="ECO:0007669"/>
    <property type="project" value="UniProtKB-SubCell"/>
</dbReference>
<dbReference type="Pfam" id="PF02130">
    <property type="entry name" value="YbeY"/>
    <property type="match status" value="1"/>
</dbReference>
<dbReference type="GO" id="GO:0004521">
    <property type="term" value="F:RNA endonuclease activity"/>
    <property type="evidence" value="ECO:0007669"/>
    <property type="project" value="UniProtKB-UniRule"/>
</dbReference>
<dbReference type="PANTHER" id="PTHR46986:SF1">
    <property type="entry name" value="ENDORIBONUCLEASE YBEY, CHLOROPLASTIC"/>
    <property type="match status" value="1"/>
</dbReference>
<dbReference type="KEGG" id="bliq:INP51_06905"/>
<reference evidence="10 11" key="1">
    <citation type="submission" date="2020-10" db="EMBL/GenBank/DDBJ databases">
        <title>Blautia liquoris sp.nov., isolated from the mud in a fermentation cellar used for the production of Chinese strong-flavoured liquor.</title>
        <authorList>
            <person name="Lu L."/>
        </authorList>
    </citation>
    <scope>NUCLEOTIDE SEQUENCE [LARGE SCALE GENOMIC DNA]</scope>
    <source>
        <strain evidence="10 11">LZLJ-3</strain>
    </source>
</reference>
<dbReference type="NCBIfam" id="TIGR00043">
    <property type="entry name" value="rRNA maturation RNase YbeY"/>
    <property type="match status" value="1"/>
</dbReference>